<proteinExistence type="predicted"/>
<reference evidence="1 2" key="1">
    <citation type="submission" date="2020-07" db="EMBL/GenBank/DDBJ databases">
        <title>Sequencing the genomes of 1000 actinobacteria strains.</title>
        <authorList>
            <person name="Klenk H.-P."/>
        </authorList>
    </citation>
    <scope>NUCLEOTIDE SEQUENCE [LARGE SCALE GENOMIC DNA]</scope>
    <source>
        <strain evidence="1 2">DSM 102047</strain>
    </source>
</reference>
<keyword evidence="2" id="KW-1185">Reference proteome</keyword>
<dbReference type="Proteomes" id="UP000521748">
    <property type="component" value="Unassembled WGS sequence"/>
</dbReference>
<sequence length="63" mass="6864">MDFLSKMPKIHDRGNSSVINGFTPVNGYSVGRSPDEQPLLICAGSAMNEAFRERGMRCSGGSW</sequence>
<dbReference type="AlphaFoldDB" id="A0A7Y9LTQ2"/>
<comment type="caution">
    <text evidence="1">The sequence shown here is derived from an EMBL/GenBank/DDBJ whole genome shotgun (WGS) entry which is preliminary data.</text>
</comment>
<evidence type="ECO:0000313" key="2">
    <source>
        <dbReference type="Proteomes" id="UP000521748"/>
    </source>
</evidence>
<evidence type="ECO:0000313" key="1">
    <source>
        <dbReference type="EMBL" id="NYE95413.1"/>
    </source>
</evidence>
<protein>
    <submittedName>
        <fullName evidence="1">Uncharacterized protein</fullName>
    </submittedName>
</protein>
<organism evidence="1 2">
    <name type="scientific">Psychromicrobium silvestre</name>
    <dbReference type="NCBI Taxonomy" id="1645614"/>
    <lineage>
        <taxon>Bacteria</taxon>
        <taxon>Bacillati</taxon>
        <taxon>Actinomycetota</taxon>
        <taxon>Actinomycetes</taxon>
        <taxon>Micrococcales</taxon>
        <taxon>Micrococcaceae</taxon>
        <taxon>Psychromicrobium</taxon>
    </lineage>
</organism>
<dbReference type="EMBL" id="JACBYQ010000002">
    <property type="protein sequence ID" value="NYE95413.1"/>
    <property type="molecule type" value="Genomic_DNA"/>
</dbReference>
<gene>
    <name evidence="1" type="ORF">FHU41_001663</name>
</gene>
<accession>A0A7Y9LTQ2</accession>
<name>A0A7Y9LTQ2_9MICC</name>